<keyword evidence="5" id="KW-0560">Oxidoreductase</keyword>
<evidence type="ECO:0000259" key="6">
    <source>
        <dbReference type="PROSITE" id="PS51330"/>
    </source>
</evidence>
<evidence type="ECO:0000256" key="3">
    <source>
        <dbReference type="ARBA" id="ARBA00022563"/>
    </source>
</evidence>
<keyword evidence="4" id="KW-0521">NADP</keyword>
<dbReference type="InterPro" id="IPR024072">
    <property type="entry name" value="DHFR-like_dom_sf"/>
</dbReference>
<dbReference type="PRINTS" id="PR00070">
    <property type="entry name" value="DHFR"/>
</dbReference>
<evidence type="ECO:0000256" key="1">
    <source>
        <dbReference type="ARBA" id="ARBA00004903"/>
    </source>
</evidence>
<dbReference type="GO" id="GO:0006730">
    <property type="term" value="P:one-carbon metabolic process"/>
    <property type="evidence" value="ECO:0007669"/>
    <property type="project" value="UniProtKB-KW"/>
</dbReference>
<sequence length="179" mass="20922">MYKNREINLIVASTPSGGIGYQNKLPWGNIPEDMWWFRNKTSNNIVIMGRKTAENIGSFLPNRHSVIITSTFPEEIIKNSDILNNGVCYSVYKNFEESLNNLPVYNNAKIFIIGGAQLYKTAMEMDIVDTIYLTLMDWNYQSDKYFSFDFLTFPKWIPQMIEKTDKCEFWTIKRRILGD</sequence>
<evidence type="ECO:0000256" key="5">
    <source>
        <dbReference type="ARBA" id="ARBA00023002"/>
    </source>
</evidence>
<keyword evidence="3" id="KW-0554">One-carbon metabolism</keyword>
<dbReference type="Pfam" id="PF00186">
    <property type="entry name" value="DHFR_1"/>
    <property type="match status" value="1"/>
</dbReference>
<dbReference type="PROSITE" id="PS00075">
    <property type="entry name" value="DHFR_1"/>
    <property type="match status" value="1"/>
</dbReference>
<gene>
    <name evidence="7" type="ORF">MM415B04403_0003</name>
</gene>
<name>A0A6M3LIS2_9ZZZZ</name>
<dbReference type="GO" id="GO:0004146">
    <property type="term" value="F:dihydrofolate reductase activity"/>
    <property type="evidence" value="ECO:0007669"/>
    <property type="project" value="UniProtKB-EC"/>
</dbReference>
<dbReference type="InterPro" id="IPR012259">
    <property type="entry name" value="DHFR"/>
</dbReference>
<dbReference type="AlphaFoldDB" id="A0A6M3LIS2"/>
<dbReference type="PROSITE" id="PS51330">
    <property type="entry name" value="DHFR_2"/>
    <property type="match status" value="1"/>
</dbReference>
<evidence type="ECO:0000256" key="2">
    <source>
        <dbReference type="ARBA" id="ARBA00012856"/>
    </source>
</evidence>
<organism evidence="7">
    <name type="scientific">viral metagenome</name>
    <dbReference type="NCBI Taxonomy" id="1070528"/>
    <lineage>
        <taxon>unclassified sequences</taxon>
        <taxon>metagenomes</taxon>
        <taxon>organismal metagenomes</taxon>
    </lineage>
</organism>
<protein>
    <recommendedName>
        <fullName evidence="2">dihydrofolate reductase</fullName>
        <ecNumber evidence="2">1.5.1.3</ecNumber>
    </recommendedName>
</protein>
<dbReference type="PANTHER" id="PTHR48069:SF3">
    <property type="entry name" value="DIHYDROFOLATE REDUCTASE"/>
    <property type="match status" value="1"/>
</dbReference>
<dbReference type="GO" id="GO:0046654">
    <property type="term" value="P:tetrahydrofolate biosynthetic process"/>
    <property type="evidence" value="ECO:0007669"/>
    <property type="project" value="InterPro"/>
</dbReference>
<accession>A0A6M3LIS2</accession>
<dbReference type="GO" id="GO:0046655">
    <property type="term" value="P:folic acid metabolic process"/>
    <property type="evidence" value="ECO:0007669"/>
    <property type="project" value="TreeGrafter"/>
</dbReference>
<dbReference type="SUPFAM" id="SSF53597">
    <property type="entry name" value="Dihydrofolate reductase-like"/>
    <property type="match status" value="1"/>
</dbReference>
<evidence type="ECO:0000313" key="7">
    <source>
        <dbReference type="EMBL" id="QJA92941.1"/>
    </source>
</evidence>
<dbReference type="InterPro" id="IPR017925">
    <property type="entry name" value="DHFR_CS"/>
</dbReference>
<dbReference type="GO" id="GO:0005739">
    <property type="term" value="C:mitochondrion"/>
    <property type="evidence" value="ECO:0007669"/>
    <property type="project" value="TreeGrafter"/>
</dbReference>
<dbReference type="PANTHER" id="PTHR48069">
    <property type="entry name" value="DIHYDROFOLATE REDUCTASE"/>
    <property type="match status" value="1"/>
</dbReference>
<dbReference type="InterPro" id="IPR001796">
    <property type="entry name" value="DHFR_dom"/>
</dbReference>
<evidence type="ECO:0000256" key="4">
    <source>
        <dbReference type="ARBA" id="ARBA00022857"/>
    </source>
</evidence>
<dbReference type="CDD" id="cd00209">
    <property type="entry name" value="DHFR"/>
    <property type="match status" value="1"/>
</dbReference>
<feature type="domain" description="DHFR" evidence="6">
    <location>
        <begin position="6"/>
        <end position="179"/>
    </location>
</feature>
<dbReference type="GO" id="GO:0046452">
    <property type="term" value="P:dihydrofolate metabolic process"/>
    <property type="evidence" value="ECO:0007669"/>
    <property type="project" value="TreeGrafter"/>
</dbReference>
<proteinExistence type="predicted"/>
<dbReference type="EMBL" id="MT143109">
    <property type="protein sequence ID" value="QJA92941.1"/>
    <property type="molecule type" value="Genomic_DNA"/>
</dbReference>
<dbReference type="GO" id="GO:0050661">
    <property type="term" value="F:NADP binding"/>
    <property type="evidence" value="ECO:0007669"/>
    <property type="project" value="InterPro"/>
</dbReference>
<dbReference type="EC" id="1.5.1.3" evidence="2"/>
<comment type="pathway">
    <text evidence="1">Cofactor biosynthesis; tetrahydrofolate biosynthesis; 5,6,7,8-tetrahydrofolate from 7,8-dihydrofolate: step 1/1.</text>
</comment>
<dbReference type="Gene3D" id="3.40.430.10">
    <property type="entry name" value="Dihydrofolate Reductase, subunit A"/>
    <property type="match status" value="1"/>
</dbReference>
<reference evidence="7" key="1">
    <citation type="submission" date="2020-03" db="EMBL/GenBank/DDBJ databases">
        <title>The deep terrestrial virosphere.</title>
        <authorList>
            <person name="Holmfeldt K."/>
            <person name="Nilsson E."/>
            <person name="Simone D."/>
            <person name="Lopez-Fernandez M."/>
            <person name="Wu X."/>
            <person name="de Brujin I."/>
            <person name="Lundin D."/>
            <person name="Andersson A."/>
            <person name="Bertilsson S."/>
            <person name="Dopson M."/>
        </authorList>
    </citation>
    <scope>NUCLEOTIDE SEQUENCE</scope>
    <source>
        <strain evidence="7">MM415B04403</strain>
    </source>
</reference>